<dbReference type="SUPFAM" id="SSF47413">
    <property type="entry name" value="lambda repressor-like DNA-binding domains"/>
    <property type="match status" value="1"/>
</dbReference>
<feature type="repeat" description="TPR" evidence="1">
    <location>
        <begin position="372"/>
        <end position="405"/>
    </location>
</feature>
<dbReference type="Gene3D" id="1.25.40.10">
    <property type="entry name" value="Tetratricopeptide repeat domain"/>
    <property type="match status" value="2"/>
</dbReference>
<accession>A0A7W2AQX7</accession>
<dbReference type="InterPro" id="IPR001387">
    <property type="entry name" value="Cro/C1-type_HTH"/>
</dbReference>
<evidence type="ECO:0000313" key="2">
    <source>
        <dbReference type="EMBL" id="MBA4601732.1"/>
    </source>
</evidence>
<dbReference type="SUPFAM" id="SSF48452">
    <property type="entry name" value="TPR-like"/>
    <property type="match status" value="2"/>
</dbReference>
<protein>
    <submittedName>
        <fullName evidence="2">Tetratricopeptide repeat protein</fullName>
    </submittedName>
</protein>
<dbReference type="InterPro" id="IPR019734">
    <property type="entry name" value="TPR_rpt"/>
</dbReference>
<sequence length="472" mass="54503">MSQVDRIAFGKFVREIRLEKKLRQSDLIDDFLSQPVLSNIESGKGQVSEDKMRYVLKKLGMEEDLSKFYLDRKEKKEEEEANEELQISLIAVENTIDLVGADKGLEELRELSVPYKHPFQVILAYLKGKCYFMKKNWKKAYNYFFNAIHLIDKHYPGMRTSNIKSACYHELSTLEYTQNRLHQALIYADEALKYFVKDGDRHYCKDVILISKVIYLEKLNRVGDAQTILDEIASSRTGAQLVYGSESKEASLNMYEMEAKLLAKAKRYPQAVKFALKGIELARIDRMYERSLELWTTLGSIFVETGKIRLAQCCFRTALNLKKKIKREYLLAYVYSQLGMLYYKQEDIKNAEKEFSFSLEYSRKTNDIYLEIVALTGLGKCLIKHGQRDQALSILNEALKLADGHTFPDKKNELLMILANYLKSIGDPSFKNYALDFFSSYVETLEGGVEDLNRNVTFQPAKRHAAGDPPHT</sequence>
<reference evidence="2 3" key="1">
    <citation type="submission" date="2020-07" db="EMBL/GenBank/DDBJ databases">
        <title>Thermoactinomyces phylogeny.</title>
        <authorList>
            <person name="Dunlap C."/>
        </authorList>
    </citation>
    <scope>NUCLEOTIDE SEQUENCE [LARGE SCALE GENOMIC DNA]</scope>
    <source>
        <strain evidence="2 3">AMNI-1</strain>
    </source>
</reference>
<feature type="repeat" description="TPR" evidence="1">
    <location>
        <begin position="332"/>
        <end position="365"/>
    </location>
</feature>
<dbReference type="PROSITE" id="PS50005">
    <property type="entry name" value="TPR"/>
    <property type="match status" value="2"/>
</dbReference>
<dbReference type="Pfam" id="PF13424">
    <property type="entry name" value="TPR_12"/>
    <property type="match status" value="1"/>
</dbReference>
<dbReference type="RefSeq" id="WP_181738530.1">
    <property type="nucleotide sequence ID" value="NZ_JACEOL010000016.1"/>
</dbReference>
<name>A0A7W2AQX7_9BACL</name>
<dbReference type="EMBL" id="JACEOL010000016">
    <property type="protein sequence ID" value="MBA4601732.1"/>
    <property type="molecule type" value="Genomic_DNA"/>
</dbReference>
<dbReference type="SMART" id="SM00028">
    <property type="entry name" value="TPR"/>
    <property type="match status" value="6"/>
</dbReference>
<dbReference type="Proteomes" id="UP000538292">
    <property type="component" value="Unassembled WGS sequence"/>
</dbReference>
<evidence type="ECO:0000313" key="3">
    <source>
        <dbReference type="Proteomes" id="UP000538292"/>
    </source>
</evidence>
<dbReference type="PANTHER" id="PTHR37038">
    <property type="entry name" value="TRANSCRIPTIONAL REGULATOR-RELATED"/>
    <property type="match status" value="1"/>
</dbReference>
<gene>
    <name evidence="2" type="ORF">H2C83_05220</name>
</gene>
<dbReference type="Gene3D" id="1.10.260.40">
    <property type="entry name" value="lambda repressor-like DNA-binding domains"/>
    <property type="match status" value="1"/>
</dbReference>
<organism evidence="2 3">
    <name type="scientific">Thermoactinomyces mirandus</name>
    <dbReference type="NCBI Taxonomy" id="2756294"/>
    <lineage>
        <taxon>Bacteria</taxon>
        <taxon>Bacillati</taxon>
        <taxon>Bacillota</taxon>
        <taxon>Bacilli</taxon>
        <taxon>Bacillales</taxon>
        <taxon>Thermoactinomycetaceae</taxon>
        <taxon>Thermoactinomyces</taxon>
    </lineage>
</organism>
<dbReference type="InterPro" id="IPR053163">
    <property type="entry name" value="HTH-type_regulator_Rgg"/>
</dbReference>
<proteinExistence type="predicted"/>
<keyword evidence="3" id="KW-1185">Reference proteome</keyword>
<dbReference type="CDD" id="cd00093">
    <property type="entry name" value="HTH_XRE"/>
    <property type="match status" value="1"/>
</dbReference>
<dbReference type="AlphaFoldDB" id="A0A7W2AQX7"/>
<dbReference type="InterPro" id="IPR010982">
    <property type="entry name" value="Lambda_DNA-bd_dom_sf"/>
</dbReference>
<dbReference type="GO" id="GO:0003677">
    <property type="term" value="F:DNA binding"/>
    <property type="evidence" value="ECO:0007669"/>
    <property type="project" value="InterPro"/>
</dbReference>
<evidence type="ECO:0000256" key="1">
    <source>
        <dbReference type="PROSITE-ProRule" id="PRU00339"/>
    </source>
</evidence>
<comment type="caution">
    <text evidence="2">The sequence shown here is derived from an EMBL/GenBank/DDBJ whole genome shotgun (WGS) entry which is preliminary data.</text>
</comment>
<keyword evidence="1" id="KW-0802">TPR repeat</keyword>
<dbReference type="InterPro" id="IPR011990">
    <property type="entry name" value="TPR-like_helical_dom_sf"/>
</dbReference>